<dbReference type="SMART" id="SM00534">
    <property type="entry name" value="MUTSac"/>
    <property type="match status" value="1"/>
</dbReference>
<dbReference type="InterPro" id="IPR036678">
    <property type="entry name" value="MutS_con_dom_sf"/>
</dbReference>
<feature type="domain" description="DNA mismatch repair proteins mutS family" evidence="13">
    <location>
        <begin position="884"/>
        <end position="900"/>
    </location>
</feature>
<dbReference type="InterPro" id="IPR007861">
    <property type="entry name" value="DNA_mismatch_repair_MutS_clamp"/>
</dbReference>
<dbReference type="Gene3D" id="3.30.420.110">
    <property type="entry name" value="MutS, connector domain"/>
    <property type="match status" value="1"/>
</dbReference>
<dbReference type="AlphaFoldDB" id="A0A1G4M8X8"/>
<dbReference type="Pfam" id="PF05190">
    <property type="entry name" value="MutS_IV"/>
    <property type="match status" value="1"/>
</dbReference>
<dbReference type="GO" id="GO:0006298">
    <property type="term" value="P:mismatch repair"/>
    <property type="evidence" value="ECO:0007669"/>
    <property type="project" value="InterPro"/>
</dbReference>
<dbReference type="Gene3D" id="3.40.50.300">
    <property type="entry name" value="P-loop containing nucleotide triphosphate hydrolases"/>
    <property type="match status" value="1"/>
</dbReference>
<keyword evidence="6" id="KW-0227">DNA damage</keyword>
<feature type="compositionally biased region" description="Basic and acidic residues" evidence="12">
    <location>
        <begin position="20"/>
        <end position="45"/>
    </location>
</feature>
<feature type="region of interest" description="Disordered" evidence="12">
    <location>
        <begin position="123"/>
        <end position="156"/>
    </location>
</feature>
<evidence type="ECO:0000256" key="12">
    <source>
        <dbReference type="SAM" id="MobiDB-lite"/>
    </source>
</evidence>
<evidence type="ECO:0000256" key="3">
    <source>
        <dbReference type="ARBA" id="ARBA00019000"/>
    </source>
</evidence>
<dbReference type="PANTHER" id="PTHR11361:SF122">
    <property type="entry name" value="DNA MISMATCH REPAIR PROTEIN MSH3"/>
    <property type="match status" value="1"/>
</dbReference>
<dbReference type="InterPro" id="IPR000432">
    <property type="entry name" value="DNA_mismatch_repair_MutS_C"/>
</dbReference>
<feature type="compositionally biased region" description="Polar residues" evidence="12">
    <location>
        <begin position="56"/>
        <end position="69"/>
    </location>
</feature>
<name>A0A1G4M8X8_LACFM</name>
<dbReference type="Pfam" id="PF05192">
    <property type="entry name" value="MutS_III"/>
    <property type="match status" value="1"/>
</dbReference>
<evidence type="ECO:0000259" key="13">
    <source>
        <dbReference type="PROSITE" id="PS00486"/>
    </source>
</evidence>
<accession>A0A1G4M8X8</accession>
<dbReference type="Proteomes" id="UP000190831">
    <property type="component" value="Chromosome C"/>
</dbReference>
<evidence type="ECO:0000256" key="4">
    <source>
        <dbReference type="ARBA" id="ARBA00022151"/>
    </source>
</evidence>
<evidence type="ECO:0000256" key="8">
    <source>
        <dbReference type="ARBA" id="ARBA00023125"/>
    </source>
</evidence>
<dbReference type="GO" id="GO:0005524">
    <property type="term" value="F:ATP binding"/>
    <property type="evidence" value="ECO:0007669"/>
    <property type="project" value="UniProtKB-KW"/>
</dbReference>
<dbReference type="EMBL" id="LT598485">
    <property type="protein sequence ID" value="SCW00277.1"/>
    <property type="molecule type" value="Genomic_DNA"/>
</dbReference>
<dbReference type="PANTHER" id="PTHR11361">
    <property type="entry name" value="DNA MISMATCH REPAIR PROTEIN MUTS FAMILY MEMBER"/>
    <property type="match status" value="1"/>
</dbReference>
<dbReference type="NCBIfam" id="NF003810">
    <property type="entry name" value="PRK05399.1"/>
    <property type="match status" value="1"/>
</dbReference>
<keyword evidence="15" id="KW-1185">Reference proteome</keyword>
<dbReference type="InterPro" id="IPR045076">
    <property type="entry name" value="MutS"/>
</dbReference>
<dbReference type="InterPro" id="IPR027417">
    <property type="entry name" value="P-loop_NTPase"/>
</dbReference>
<evidence type="ECO:0000256" key="9">
    <source>
        <dbReference type="ARBA" id="ARBA00023204"/>
    </source>
</evidence>
<reference evidence="14 15" key="1">
    <citation type="submission" date="2016-03" db="EMBL/GenBank/DDBJ databases">
        <authorList>
            <person name="Devillers H."/>
        </authorList>
    </citation>
    <scope>NUCLEOTIDE SEQUENCE [LARGE SCALE GENOMIC DNA]</scope>
    <source>
        <strain evidence="14">CBS 6772</strain>
    </source>
</reference>
<dbReference type="GO" id="GO:0006312">
    <property type="term" value="P:mitotic recombination"/>
    <property type="evidence" value="ECO:0007669"/>
    <property type="project" value="TreeGrafter"/>
</dbReference>
<dbReference type="GO" id="GO:0005634">
    <property type="term" value="C:nucleus"/>
    <property type="evidence" value="ECO:0007669"/>
    <property type="project" value="UniProtKB-SubCell"/>
</dbReference>
<dbReference type="InterPro" id="IPR007696">
    <property type="entry name" value="DNA_mismatch_repair_MutS_core"/>
</dbReference>
<dbReference type="Pfam" id="PF00488">
    <property type="entry name" value="MutS_V"/>
    <property type="match status" value="1"/>
</dbReference>
<sequence>MSYQPTISKFFVTARKPSHSKFENSKSEETERQAKIPFHDLHEIETVAESDEPSTRLPSNSIPPQNFNHRFSSISKKMTDGHTVASAPSTRELQSIQANAIQLKPQDKGSQTFANKLQSILQKRDYGKMTPNKEFTQDDTSNEPASKKSKSSSKLTPLDQQVKDLKLANMDKILAIRVGYKYKFFAMDAVVVSKILQIMLIKGKLTLDDSNPDDHLYRQLAYCSIPDNRLEVHLQRLLHHNLKVGVVEQNETQAIKKSSGNTSGVFQRSVSKVFTRATYDVNETFQSGSETSSTGRSTIWALKCHQTRDEYHYWLLSVQLNTGEIIYDSFSEEKGLMIEFEKRVSYLNPIEIVTETPLPEKVLKLLSKYNHGINVNIREASLEDESVQVSPDALNFSFDLERVASVLRSYLKSYDTEQVMDLATNYHPFEEKSHMILSPNTLESLEIFENKTDKSERGSLFWLLDHTRTPFGSEKLKNWLSRPLVNEDYINERLDAVECIRKEIRKVFMEGLSTMLRETPDFLRILNRIYYGQTSRREVFFFLRHLDKIAKHFLAHRNYVEDEILSTQGGIFKSSKLLASIFCSLDNRLRNFDIPKLLNMINVVAVLDKDKEKQCIEFFNLNNYDNSEVIIKKLRDIQDIKDDLQKELERIRKTLNRPKFTFRDENEYLIEVRNSQISHLPKEWVKVNCTKALSRFRTPETTKLVEQLELQRNLLVIVTEDEYRKFLGRIKTDYENLRQIIDDLASFDCILSLAATSMNKNYTRPIFKKGKRFIKVKNGRNPIIECLDVNYVPNDVEMFEDNNKVMVITGPNMGGKSSYIRQVALTVILAQIGSFVPAERADLSVFDSVFTRIGAHDNILRGESTFMVEMLEMLEIVNKSKPNSLLLLDEVGRGTGTTDGVSISYAILKYFLDLESECPFILFITHYPILGEITSKLLENYHMSYIEERKPGENWPSVILLYELRRGPTHSSYGLNVARLANISTEIINRAYCISENFKNQMECGRGLHFVQEFKRIMLANQRNEEKVFKLLKLCNSQQSF</sequence>
<evidence type="ECO:0000256" key="7">
    <source>
        <dbReference type="ARBA" id="ARBA00022840"/>
    </source>
</evidence>
<proteinExistence type="inferred from homology"/>
<evidence type="ECO:0000313" key="14">
    <source>
        <dbReference type="EMBL" id="SCW00277.1"/>
    </source>
</evidence>
<comment type="similarity">
    <text evidence="2">Belongs to the DNA mismatch repair MutS family. MSH3 subfamily.</text>
</comment>
<comment type="subcellular location">
    <subcellularLocation>
        <location evidence="1">Nucleus</location>
    </subcellularLocation>
</comment>
<dbReference type="STRING" id="4955.A0A1G4M8X8"/>
<dbReference type="GO" id="GO:0030983">
    <property type="term" value="F:mismatched DNA binding"/>
    <property type="evidence" value="ECO:0007669"/>
    <property type="project" value="InterPro"/>
</dbReference>
<dbReference type="InterPro" id="IPR036187">
    <property type="entry name" value="DNA_mismatch_repair_MutS_sf"/>
</dbReference>
<keyword evidence="10" id="KW-0539">Nucleus</keyword>
<dbReference type="SUPFAM" id="SSF48334">
    <property type="entry name" value="DNA repair protein MutS, domain III"/>
    <property type="match status" value="1"/>
</dbReference>
<feature type="region of interest" description="Disordered" evidence="12">
    <location>
        <begin position="15"/>
        <end position="69"/>
    </location>
</feature>
<dbReference type="PIRSF" id="PIRSF037677">
    <property type="entry name" value="DNA_mis_repair_Msh6"/>
    <property type="match status" value="1"/>
</dbReference>
<keyword evidence="8" id="KW-0238">DNA-binding</keyword>
<gene>
    <name evidence="14" type="ORF">LAFE_0C00606G</name>
</gene>
<dbReference type="Pfam" id="PF01624">
    <property type="entry name" value="MutS_I"/>
    <property type="match status" value="1"/>
</dbReference>
<evidence type="ECO:0000313" key="15">
    <source>
        <dbReference type="Proteomes" id="UP000190831"/>
    </source>
</evidence>
<evidence type="ECO:0000256" key="5">
    <source>
        <dbReference type="ARBA" id="ARBA00022741"/>
    </source>
</evidence>
<keyword evidence="5" id="KW-0547">Nucleotide-binding</keyword>
<dbReference type="PROSITE" id="PS00486">
    <property type="entry name" value="DNA_MISMATCH_REPAIR_2"/>
    <property type="match status" value="1"/>
</dbReference>
<evidence type="ECO:0000256" key="1">
    <source>
        <dbReference type="ARBA" id="ARBA00004123"/>
    </source>
</evidence>
<evidence type="ECO:0000256" key="6">
    <source>
        <dbReference type="ARBA" id="ARBA00022763"/>
    </source>
</evidence>
<protein>
    <recommendedName>
        <fullName evidence="3">DNA mismatch repair protein MSH3</fullName>
    </recommendedName>
    <alternativeName>
        <fullName evidence="4">DNA mismatch repair protein msh3</fullName>
    </alternativeName>
    <alternativeName>
        <fullName evidence="11">MutS protein homolog 3</fullName>
    </alternativeName>
</protein>
<dbReference type="Gene3D" id="3.40.1170.10">
    <property type="entry name" value="DNA repair protein MutS, domain I"/>
    <property type="match status" value="1"/>
</dbReference>
<evidence type="ECO:0000256" key="11">
    <source>
        <dbReference type="ARBA" id="ARBA00029792"/>
    </source>
</evidence>
<dbReference type="OMA" id="INMHAAR"/>
<dbReference type="SUPFAM" id="SSF55271">
    <property type="entry name" value="DNA repair protein MutS, domain I"/>
    <property type="match status" value="1"/>
</dbReference>
<keyword evidence="7" id="KW-0067">ATP-binding</keyword>
<organism evidence="14 15">
    <name type="scientific">Lachancea fermentati</name>
    <name type="common">Zygosaccharomyces fermentati</name>
    <dbReference type="NCBI Taxonomy" id="4955"/>
    <lineage>
        <taxon>Eukaryota</taxon>
        <taxon>Fungi</taxon>
        <taxon>Dikarya</taxon>
        <taxon>Ascomycota</taxon>
        <taxon>Saccharomycotina</taxon>
        <taxon>Saccharomycetes</taxon>
        <taxon>Saccharomycetales</taxon>
        <taxon>Saccharomycetaceae</taxon>
        <taxon>Lachancea</taxon>
    </lineage>
</organism>
<evidence type="ECO:0000256" key="2">
    <source>
        <dbReference type="ARBA" id="ARBA00007094"/>
    </source>
</evidence>
<dbReference type="InterPro" id="IPR017261">
    <property type="entry name" value="DNA_mismatch_repair_MutS/MSH"/>
</dbReference>
<dbReference type="GO" id="GO:0140664">
    <property type="term" value="F:ATP-dependent DNA damage sensor activity"/>
    <property type="evidence" value="ECO:0007669"/>
    <property type="project" value="InterPro"/>
</dbReference>
<keyword evidence="9" id="KW-0234">DNA repair</keyword>
<dbReference type="InterPro" id="IPR016151">
    <property type="entry name" value="DNA_mismatch_repair_MutS_N"/>
</dbReference>
<dbReference type="SMART" id="SM00533">
    <property type="entry name" value="MUTSd"/>
    <property type="match status" value="1"/>
</dbReference>
<dbReference type="SUPFAM" id="SSF52540">
    <property type="entry name" value="P-loop containing nucleoside triphosphate hydrolases"/>
    <property type="match status" value="1"/>
</dbReference>
<dbReference type="OrthoDB" id="121051at2759"/>
<dbReference type="InterPro" id="IPR007695">
    <property type="entry name" value="DNA_mismatch_repair_MutS-lik_N"/>
</dbReference>
<dbReference type="Gene3D" id="1.10.1420.10">
    <property type="match status" value="2"/>
</dbReference>
<evidence type="ECO:0000256" key="10">
    <source>
        <dbReference type="ARBA" id="ARBA00023242"/>
    </source>
</evidence>